<dbReference type="InterPro" id="IPR036397">
    <property type="entry name" value="RNaseH_sf"/>
</dbReference>
<dbReference type="GO" id="GO:0005829">
    <property type="term" value="C:cytosol"/>
    <property type="evidence" value="ECO:0007669"/>
    <property type="project" value="TreeGrafter"/>
</dbReference>
<evidence type="ECO:0000313" key="5">
    <source>
        <dbReference type="Proteomes" id="UP000028486"/>
    </source>
</evidence>
<keyword evidence="4" id="KW-0548">Nucleotidyltransferase</keyword>
<evidence type="ECO:0000313" key="4">
    <source>
        <dbReference type="EMBL" id="AII14706.1"/>
    </source>
</evidence>
<dbReference type="eggNOG" id="COG0847">
    <property type="taxonomic scope" value="Bacteria"/>
</dbReference>
<dbReference type="SMART" id="SM00479">
    <property type="entry name" value="EXOIII"/>
    <property type="match status" value="1"/>
</dbReference>
<dbReference type="InterPro" id="IPR012337">
    <property type="entry name" value="RNaseH-like_sf"/>
</dbReference>
<dbReference type="GO" id="GO:0045004">
    <property type="term" value="P:DNA replication proofreading"/>
    <property type="evidence" value="ECO:0007669"/>
    <property type="project" value="TreeGrafter"/>
</dbReference>
<dbReference type="PANTHER" id="PTHR30231:SF41">
    <property type="entry name" value="DNA POLYMERASE III SUBUNIT EPSILON"/>
    <property type="match status" value="1"/>
</dbReference>
<dbReference type="KEGG" id="caj:CIG1485E_0868"/>
<dbReference type="STRING" id="1244531.CIG2463D_0867"/>
<dbReference type="CDD" id="cd06127">
    <property type="entry name" value="DEDDh"/>
    <property type="match status" value="1"/>
</dbReference>
<evidence type="ECO:0000256" key="1">
    <source>
        <dbReference type="ARBA" id="ARBA00025483"/>
    </source>
</evidence>
<name>A0A076F9P8_9BACT</name>
<dbReference type="Pfam" id="PF00929">
    <property type="entry name" value="RNase_T"/>
    <property type="match status" value="1"/>
</dbReference>
<keyword evidence="5" id="KW-1185">Reference proteome</keyword>
<dbReference type="Proteomes" id="UP000028486">
    <property type="component" value="Chromosome"/>
</dbReference>
<sequence>MEKKLENFINLLGKTSLNFHDFLQKANDIEEIKELINIRNFDDWHVLGLNLLKTETGKITLESRYTEFKDQVFCVVDIETNGGIKTGQIIEIGAVKIQDGKEIGRFESFVYAEQIPENISELTGIYPSHLVGAPSLASVLEKFKIFLGDSVFIAHNVKFDYDFISASLEKIGFGMLLNRRICTIDLARRTIPSQKYGLGTLKELLGINNAHHRALNDAVAAALIFEECVKRVPWSVQSVEDLINFSKTAKSLKLPNTPFIQS</sequence>
<dbReference type="InterPro" id="IPR006054">
    <property type="entry name" value="DnaQ"/>
</dbReference>
<dbReference type="OrthoDB" id="9804290at2"/>
<dbReference type="FunFam" id="3.30.420.10:FF:000045">
    <property type="entry name" value="3'-5' exonuclease DinG"/>
    <property type="match status" value="1"/>
</dbReference>
<dbReference type="HOGENOM" id="CLU_047806_4_0_7"/>
<evidence type="ECO:0000259" key="3">
    <source>
        <dbReference type="SMART" id="SM00479"/>
    </source>
</evidence>
<dbReference type="InterPro" id="IPR013520">
    <property type="entry name" value="Ribonucl_H"/>
</dbReference>
<dbReference type="EC" id="2.7.7.7" evidence="4"/>
<accession>A0A076F9P8</accession>
<comment type="function">
    <text evidence="1">DNA polymerase III is a complex, multichain enzyme responsible for most of the replicative synthesis in bacteria. The epsilon subunit contain the editing function and is a proofreading 3'-5' exonuclease.</text>
</comment>
<dbReference type="NCBIfam" id="TIGR00573">
    <property type="entry name" value="dnaq"/>
    <property type="match status" value="1"/>
</dbReference>
<proteinExistence type="predicted"/>
<dbReference type="GO" id="GO:0003887">
    <property type="term" value="F:DNA-directed DNA polymerase activity"/>
    <property type="evidence" value="ECO:0007669"/>
    <property type="project" value="UniProtKB-EC"/>
</dbReference>
<dbReference type="EMBL" id="CP009043">
    <property type="protein sequence ID" value="AII14706.1"/>
    <property type="molecule type" value="Genomic_DNA"/>
</dbReference>
<organism evidence="4 5">
    <name type="scientific">Campylobacter iguaniorum</name>
    <dbReference type="NCBI Taxonomy" id="1244531"/>
    <lineage>
        <taxon>Bacteria</taxon>
        <taxon>Pseudomonadati</taxon>
        <taxon>Campylobacterota</taxon>
        <taxon>Epsilonproteobacteria</taxon>
        <taxon>Campylobacterales</taxon>
        <taxon>Campylobacteraceae</taxon>
        <taxon>Campylobacter</taxon>
    </lineage>
</organism>
<dbReference type="AlphaFoldDB" id="A0A076F9P8"/>
<dbReference type="NCBIfam" id="NF006316">
    <property type="entry name" value="PRK08517.1"/>
    <property type="match status" value="1"/>
</dbReference>
<feature type="domain" description="Exonuclease" evidence="3">
    <location>
        <begin position="72"/>
        <end position="234"/>
    </location>
</feature>
<dbReference type="RefSeq" id="WP_081867137.1">
    <property type="nucleotide sequence ID" value="NZ_CP009043.1"/>
</dbReference>
<gene>
    <name evidence="4" type="primary">dnaQ</name>
    <name evidence="4" type="ORF">CIG1485E_0868</name>
</gene>
<keyword evidence="4" id="KW-0808">Transferase</keyword>
<dbReference type="PANTHER" id="PTHR30231">
    <property type="entry name" value="DNA POLYMERASE III SUBUNIT EPSILON"/>
    <property type="match status" value="1"/>
</dbReference>
<evidence type="ECO:0000256" key="2">
    <source>
        <dbReference type="ARBA" id="ARBA00026073"/>
    </source>
</evidence>
<protein>
    <submittedName>
        <fullName evidence="4">DNA polymerase III, epsilon subunit</fullName>
        <ecNumber evidence="4">2.7.7.7</ecNumber>
    </submittedName>
</protein>
<dbReference type="GO" id="GO:0008408">
    <property type="term" value="F:3'-5' exonuclease activity"/>
    <property type="evidence" value="ECO:0007669"/>
    <property type="project" value="TreeGrafter"/>
</dbReference>
<dbReference type="Gene3D" id="3.30.420.10">
    <property type="entry name" value="Ribonuclease H-like superfamily/Ribonuclease H"/>
    <property type="match status" value="1"/>
</dbReference>
<comment type="subunit">
    <text evidence="2">DNA polymerase III contains a core (composed of alpha, epsilon and theta chains) that associates with a tau subunit. This core dimerizes to form the POLIII' complex. PolIII' associates with the gamma complex (composed of gamma, delta, delta', psi and chi chains) and with the beta chain to form the complete DNA polymerase III complex.</text>
</comment>
<reference evidence="5" key="1">
    <citation type="journal article" date="2014" name="Genome Announc.">
        <title>Complete Genome Sequence of Campylobacter iguaniorum Strain 1485ET, Isolated from a Bearded Dragon (Pogona vitticeps).</title>
        <authorList>
            <person name="Gilbert M.J."/>
            <person name="Miller W.G."/>
            <person name="Yee E."/>
            <person name="Kik M."/>
            <person name="Wagenaar J.A."/>
            <person name="Duim B."/>
        </authorList>
    </citation>
    <scope>NUCLEOTIDE SEQUENCE [LARGE SCALE GENOMIC DNA]</scope>
    <source>
        <strain evidence="5">1485E</strain>
    </source>
</reference>
<dbReference type="SUPFAM" id="SSF53098">
    <property type="entry name" value="Ribonuclease H-like"/>
    <property type="match status" value="1"/>
</dbReference>
<dbReference type="GO" id="GO:0003677">
    <property type="term" value="F:DNA binding"/>
    <property type="evidence" value="ECO:0007669"/>
    <property type="project" value="InterPro"/>
</dbReference>